<evidence type="ECO:0000313" key="9">
    <source>
        <dbReference type="EMBL" id="TJZ91360.1"/>
    </source>
</evidence>
<keyword evidence="10" id="KW-1185">Reference proteome</keyword>
<evidence type="ECO:0000259" key="7">
    <source>
        <dbReference type="Pfam" id="PF22289"/>
    </source>
</evidence>
<evidence type="ECO:0000256" key="5">
    <source>
        <dbReference type="ARBA" id="ARBA00023004"/>
    </source>
</evidence>
<dbReference type="GO" id="GO:0046872">
    <property type="term" value="F:metal ion binding"/>
    <property type="evidence" value="ECO:0007669"/>
    <property type="project" value="UniProtKB-KW"/>
</dbReference>
<reference evidence="9 10" key="1">
    <citation type="submission" date="2019-04" db="EMBL/GenBank/DDBJ databases">
        <authorList>
            <person name="Li J."/>
        </authorList>
    </citation>
    <scope>NUCLEOTIDE SEQUENCE [LARGE SCALE GENOMIC DNA]</scope>
    <source>
        <strain evidence="9 10">KCTC 42687</strain>
    </source>
</reference>
<accession>A0A4U0RA68</accession>
<dbReference type="GO" id="GO:0051537">
    <property type="term" value="F:2 iron, 2 sulfur cluster binding"/>
    <property type="evidence" value="ECO:0007669"/>
    <property type="project" value="UniProtKB-KW"/>
</dbReference>
<keyword evidence="6" id="KW-0411">Iron-sulfur</keyword>
<proteinExistence type="predicted"/>
<keyword evidence="1" id="KW-0285">Flavoprotein</keyword>
<organism evidence="9 10">
    <name type="scientific">Paracoccus gahaiensis</name>
    <dbReference type="NCBI Taxonomy" id="1706839"/>
    <lineage>
        <taxon>Bacteria</taxon>
        <taxon>Pseudomonadati</taxon>
        <taxon>Pseudomonadota</taxon>
        <taxon>Alphaproteobacteria</taxon>
        <taxon>Rhodobacterales</taxon>
        <taxon>Paracoccaceae</taxon>
        <taxon>Paracoccus</taxon>
    </lineage>
</organism>
<gene>
    <name evidence="9" type="ORF">FA743_11210</name>
</gene>
<feature type="domain" description="Dimethylamine monooxygenase subunit DmmA-like C-terminal" evidence="7">
    <location>
        <begin position="131"/>
        <end position="174"/>
    </location>
</feature>
<evidence type="ECO:0000256" key="2">
    <source>
        <dbReference type="ARBA" id="ARBA00022714"/>
    </source>
</evidence>
<evidence type="ECO:0000256" key="3">
    <source>
        <dbReference type="ARBA" id="ARBA00022723"/>
    </source>
</evidence>
<keyword evidence="5" id="KW-0408">Iron</keyword>
<evidence type="ECO:0000256" key="1">
    <source>
        <dbReference type="ARBA" id="ARBA00022630"/>
    </source>
</evidence>
<dbReference type="Pfam" id="PF22290">
    <property type="entry name" value="DmmA-like_N"/>
    <property type="match status" value="1"/>
</dbReference>
<keyword evidence="3" id="KW-0479">Metal-binding</keyword>
<dbReference type="Pfam" id="PF22289">
    <property type="entry name" value="DmmA-like_C"/>
    <property type="match status" value="1"/>
</dbReference>
<dbReference type="AlphaFoldDB" id="A0A4U0RA68"/>
<dbReference type="GO" id="GO:0016491">
    <property type="term" value="F:oxidoreductase activity"/>
    <property type="evidence" value="ECO:0007669"/>
    <property type="project" value="UniProtKB-KW"/>
</dbReference>
<evidence type="ECO:0000259" key="8">
    <source>
        <dbReference type="Pfam" id="PF22290"/>
    </source>
</evidence>
<sequence length="192" mass="19846">MTPAPANRIPSHPTYAPLQPRPGHAALMIADAGGAVALAQLLAQAPDLRATARILLVAADVPPDLPAVTPVPGTEALEAAIAGALQGARMGLQAYLAGSQGLIGQAQALLLAQGMAPGAIQMQQCGGPARRMQCVHCKTIAPDVVIDPYRCPGCGRWLYVRDHFSRRLGAFQGVCIDAETPGLVPEPTEIAP</sequence>
<evidence type="ECO:0000256" key="6">
    <source>
        <dbReference type="ARBA" id="ARBA00023014"/>
    </source>
</evidence>
<dbReference type="OrthoDB" id="6955242at2"/>
<protein>
    <submittedName>
        <fullName evidence="9">Uncharacterized protein</fullName>
    </submittedName>
</protein>
<dbReference type="NCBIfam" id="NF041259">
    <property type="entry name" value="mono_DmmA_fam"/>
    <property type="match status" value="1"/>
</dbReference>
<dbReference type="InterPro" id="IPR048037">
    <property type="entry name" value="DmmA-like_C"/>
</dbReference>
<comment type="caution">
    <text evidence="9">The sequence shown here is derived from an EMBL/GenBank/DDBJ whole genome shotgun (WGS) entry which is preliminary data.</text>
</comment>
<feature type="domain" description="Dimethylamine monooxygenase subunit DmmA-like N-terminal" evidence="8">
    <location>
        <begin position="8"/>
        <end position="116"/>
    </location>
</feature>
<evidence type="ECO:0000313" key="10">
    <source>
        <dbReference type="Proteomes" id="UP000309747"/>
    </source>
</evidence>
<dbReference type="RefSeq" id="WP_136886201.1">
    <property type="nucleotide sequence ID" value="NZ_SUNI01000010.1"/>
</dbReference>
<keyword evidence="4" id="KW-0560">Oxidoreductase</keyword>
<name>A0A4U0RA68_9RHOB</name>
<dbReference type="Proteomes" id="UP000309747">
    <property type="component" value="Unassembled WGS sequence"/>
</dbReference>
<dbReference type="EMBL" id="SUNI01000010">
    <property type="protein sequence ID" value="TJZ91360.1"/>
    <property type="molecule type" value="Genomic_DNA"/>
</dbReference>
<dbReference type="InterPro" id="IPR054582">
    <property type="entry name" value="DmmA-like_N"/>
</dbReference>
<evidence type="ECO:0000256" key="4">
    <source>
        <dbReference type="ARBA" id="ARBA00023002"/>
    </source>
</evidence>
<keyword evidence="2" id="KW-0001">2Fe-2S</keyword>